<feature type="non-terminal residue" evidence="2">
    <location>
        <position position="141"/>
    </location>
</feature>
<evidence type="ECO:0000313" key="2">
    <source>
        <dbReference type="EMBL" id="EJK61529.1"/>
    </source>
</evidence>
<evidence type="ECO:0000256" key="1">
    <source>
        <dbReference type="SAM" id="MobiDB-lite"/>
    </source>
</evidence>
<accession>K0S9B7</accession>
<dbReference type="EMBL" id="AGNL01019858">
    <property type="protein sequence ID" value="EJK61529.1"/>
    <property type="molecule type" value="Genomic_DNA"/>
</dbReference>
<feature type="compositionally biased region" description="Basic residues" evidence="1">
    <location>
        <begin position="74"/>
        <end position="84"/>
    </location>
</feature>
<gene>
    <name evidence="2" type="ORF">THAOC_17966</name>
</gene>
<feature type="compositionally biased region" description="Acidic residues" evidence="1">
    <location>
        <begin position="117"/>
        <end position="135"/>
    </location>
</feature>
<name>K0S9B7_THAOC</name>
<organism evidence="2 3">
    <name type="scientific">Thalassiosira oceanica</name>
    <name type="common">Marine diatom</name>
    <dbReference type="NCBI Taxonomy" id="159749"/>
    <lineage>
        <taxon>Eukaryota</taxon>
        <taxon>Sar</taxon>
        <taxon>Stramenopiles</taxon>
        <taxon>Ochrophyta</taxon>
        <taxon>Bacillariophyta</taxon>
        <taxon>Coscinodiscophyceae</taxon>
        <taxon>Thalassiosirophycidae</taxon>
        <taxon>Thalassiosirales</taxon>
        <taxon>Thalassiosiraceae</taxon>
        <taxon>Thalassiosira</taxon>
    </lineage>
</organism>
<reference evidence="2 3" key="1">
    <citation type="journal article" date="2012" name="Genome Biol.">
        <title>Genome and low-iron response of an oceanic diatom adapted to chronic iron limitation.</title>
        <authorList>
            <person name="Lommer M."/>
            <person name="Specht M."/>
            <person name="Roy A.S."/>
            <person name="Kraemer L."/>
            <person name="Andreson R."/>
            <person name="Gutowska M.A."/>
            <person name="Wolf J."/>
            <person name="Bergner S.V."/>
            <person name="Schilhabel M.B."/>
            <person name="Klostermeier U.C."/>
            <person name="Beiko R.G."/>
            <person name="Rosenstiel P."/>
            <person name="Hippler M."/>
            <person name="Laroche J."/>
        </authorList>
    </citation>
    <scope>NUCLEOTIDE SEQUENCE [LARGE SCALE GENOMIC DNA]</scope>
    <source>
        <strain evidence="2 3">CCMP1005</strain>
    </source>
</reference>
<evidence type="ECO:0000313" key="3">
    <source>
        <dbReference type="Proteomes" id="UP000266841"/>
    </source>
</evidence>
<proteinExistence type="predicted"/>
<feature type="compositionally biased region" description="Basic and acidic residues" evidence="1">
    <location>
        <begin position="40"/>
        <end position="57"/>
    </location>
</feature>
<keyword evidence="3" id="KW-1185">Reference proteome</keyword>
<dbReference type="Proteomes" id="UP000266841">
    <property type="component" value="Unassembled WGS sequence"/>
</dbReference>
<comment type="caution">
    <text evidence="2">The sequence shown here is derived from an EMBL/GenBank/DDBJ whole genome shotgun (WGS) entry which is preliminary data.</text>
</comment>
<protein>
    <submittedName>
        <fullName evidence="2">Uncharacterized protein</fullName>
    </submittedName>
</protein>
<dbReference type="AlphaFoldDB" id="K0S9B7"/>
<feature type="region of interest" description="Disordered" evidence="1">
    <location>
        <begin position="1"/>
        <end position="141"/>
    </location>
</feature>
<sequence length="141" mass="16035">MKLPVHHYQDSKSTPNAAMGDQMQKKEKAKQRRFRLLTGKTERQAEPSNERHVERSSLTDPAGLYQGAPMMRATNKKKKKKSGKKPNPPTGDTKPLRWSSIKARLAKAESTRTFTECEVEESDEESDWDWDESDVDASAKT</sequence>